<dbReference type="Gene3D" id="3.40.640.10">
    <property type="entry name" value="Type I PLP-dependent aspartate aminotransferase-like (Major domain)"/>
    <property type="match status" value="1"/>
</dbReference>
<sequence length="406" mass="46240">MISYLKIIDFIKSMYGNQKYVPLAIPVFAGNEKKYLNECIDTTYVSSVGKFVDQFEDDMAKYTNAKKAVVCVSGTNALHMSLMLVGVKQEDEVITQALTFIATCNALSYIGAYPIFIDVDRSTMGLSPDFMKEWLSKNAEVRKNTRISELSDSRDFSFAEDELACYNKNTGRRIKACVPMHTFGHPVRIEEIANLCKEWHIELVEDAAESIGSTYKGKHTGTFGKIGAISFNGNKTITTGGGGMMLFQDEKLAAFAKHITTQAKLPHRWEFRHDHIGYNYRMPNVNAALGCAQLENLDKYILSKRKVAAEYEDFFRNIPEIDFFSDSPETYSNYWLNVIILKNKKARTEFLTQTNDNGVMTRPIWELMNRLPMFEKCENDGLKNTIRFAERVVNIPSSVRLTDLQR</sequence>
<dbReference type="Gene3D" id="3.90.1150.10">
    <property type="entry name" value="Aspartate Aminotransferase, domain 1"/>
    <property type="match status" value="1"/>
</dbReference>
<keyword evidence="5" id="KW-1185">Reference proteome</keyword>
<reference evidence="5" key="1">
    <citation type="submission" date="2019-05" db="EMBL/GenBank/DDBJ databases">
        <title>Prevotella brunnea sp. nov., isolated from a wound of a patient.</title>
        <authorList>
            <person name="Buhl M."/>
        </authorList>
    </citation>
    <scope>NUCLEOTIDE SEQUENCE [LARGE SCALE GENOMIC DNA]</scope>
    <source>
        <strain evidence="5">A2672</strain>
    </source>
</reference>
<dbReference type="InterPro" id="IPR015421">
    <property type="entry name" value="PyrdxlP-dep_Trfase_major"/>
</dbReference>
<dbReference type="NCBIfam" id="TIGR04181">
    <property type="entry name" value="NHT_00031"/>
    <property type="match status" value="1"/>
</dbReference>
<comment type="caution">
    <text evidence="4">The sequence shown here is derived from an EMBL/GenBank/DDBJ whole genome shotgun (WGS) entry which is preliminary data.</text>
</comment>
<keyword evidence="2 3" id="KW-0663">Pyridoxal phosphate</keyword>
<dbReference type="GO" id="GO:0008483">
    <property type="term" value="F:transaminase activity"/>
    <property type="evidence" value="ECO:0007669"/>
    <property type="project" value="UniProtKB-KW"/>
</dbReference>
<dbReference type="GO" id="GO:0030170">
    <property type="term" value="F:pyridoxal phosphate binding"/>
    <property type="evidence" value="ECO:0007669"/>
    <property type="project" value="TreeGrafter"/>
</dbReference>
<accession>A0A5C8GJ94</accession>
<dbReference type="InterPro" id="IPR015424">
    <property type="entry name" value="PyrdxlP-dep_Trfase"/>
</dbReference>
<keyword evidence="4" id="KW-0032">Aminotransferase</keyword>
<comment type="similarity">
    <text evidence="3">Belongs to the DegT/DnrJ/EryC1 family.</text>
</comment>
<dbReference type="InterPro" id="IPR026385">
    <property type="entry name" value="LegC-like"/>
</dbReference>
<name>A0A5C8GJ94_9BACT</name>
<evidence type="ECO:0000313" key="5">
    <source>
        <dbReference type="Proteomes" id="UP000321612"/>
    </source>
</evidence>
<gene>
    <name evidence="4" type="ORF">ETF27_06260</name>
</gene>
<feature type="modified residue" description="N6-(pyridoxal phosphate)lysine" evidence="2">
    <location>
        <position position="235"/>
    </location>
</feature>
<dbReference type="PANTHER" id="PTHR30244">
    <property type="entry name" value="TRANSAMINASE"/>
    <property type="match status" value="1"/>
</dbReference>
<dbReference type="CDD" id="cd00616">
    <property type="entry name" value="AHBA_syn"/>
    <property type="match status" value="1"/>
</dbReference>
<dbReference type="PANTHER" id="PTHR30244:SF30">
    <property type="entry name" value="BLR5990 PROTEIN"/>
    <property type="match status" value="1"/>
</dbReference>
<dbReference type="AlphaFoldDB" id="A0A5C8GJ94"/>
<evidence type="ECO:0000256" key="1">
    <source>
        <dbReference type="PIRSR" id="PIRSR000390-1"/>
    </source>
</evidence>
<keyword evidence="4" id="KW-0808">Transferase</keyword>
<organism evidence="4 5">
    <name type="scientific">Prevotella brunnea</name>
    <dbReference type="NCBI Taxonomy" id="2508867"/>
    <lineage>
        <taxon>Bacteria</taxon>
        <taxon>Pseudomonadati</taxon>
        <taxon>Bacteroidota</taxon>
        <taxon>Bacteroidia</taxon>
        <taxon>Bacteroidales</taxon>
        <taxon>Prevotellaceae</taxon>
        <taxon>Prevotella</taxon>
    </lineage>
</organism>
<dbReference type="Proteomes" id="UP000321612">
    <property type="component" value="Unassembled WGS sequence"/>
</dbReference>
<evidence type="ECO:0000313" key="4">
    <source>
        <dbReference type="EMBL" id="TXJ62031.1"/>
    </source>
</evidence>
<feature type="active site" description="Proton acceptor" evidence="1">
    <location>
        <position position="235"/>
    </location>
</feature>
<dbReference type="RefSeq" id="WP_130830463.1">
    <property type="nucleotide sequence ID" value="NZ_SDIK01000046.1"/>
</dbReference>
<proteinExistence type="inferred from homology"/>
<dbReference type="OrthoDB" id="9810913at2"/>
<dbReference type="InterPro" id="IPR015422">
    <property type="entry name" value="PyrdxlP-dep_Trfase_small"/>
</dbReference>
<dbReference type="PIRSF" id="PIRSF000390">
    <property type="entry name" value="PLP_StrS"/>
    <property type="match status" value="1"/>
</dbReference>
<dbReference type="Pfam" id="PF01041">
    <property type="entry name" value="DegT_DnrJ_EryC1"/>
    <property type="match status" value="2"/>
</dbReference>
<dbReference type="EMBL" id="SDIK01000046">
    <property type="protein sequence ID" value="TXJ62031.1"/>
    <property type="molecule type" value="Genomic_DNA"/>
</dbReference>
<evidence type="ECO:0000256" key="3">
    <source>
        <dbReference type="RuleBase" id="RU004508"/>
    </source>
</evidence>
<dbReference type="InterPro" id="IPR000653">
    <property type="entry name" value="DegT/StrS_aminotransferase"/>
</dbReference>
<protein>
    <submittedName>
        <fullName evidence="4">LegC family aminotransferase</fullName>
    </submittedName>
</protein>
<dbReference type="GO" id="GO:0000271">
    <property type="term" value="P:polysaccharide biosynthetic process"/>
    <property type="evidence" value="ECO:0007669"/>
    <property type="project" value="TreeGrafter"/>
</dbReference>
<evidence type="ECO:0000256" key="2">
    <source>
        <dbReference type="PIRSR" id="PIRSR000390-2"/>
    </source>
</evidence>
<dbReference type="SUPFAM" id="SSF53383">
    <property type="entry name" value="PLP-dependent transferases"/>
    <property type="match status" value="1"/>
</dbReference>